<dbReference type="AlphaFoldDB" id="A0A5M9QXC7"/>
<proteinExistence type="predicted"/>
<dbReference type="RefSeq" id="WP_067370614.1">
    <property type="nucleotide sequence ID" value="NZ_BAAAFS010000007.1"/>
</dbReference>
<name>A0A5M9QXC7_9GAMM</name>
<dbReference type="OrthoDB" id="6446283at2"/>
<accession>A0A5M9QXC7</accession>
<evidence type="ECO:0000313" key="2">
    <source>
        <dbReference type="Proteomes" id="UP000322181"/>
    </source>
</evidence>
<comment type="caution">
    <text evidence="1">The sequence shown here is derived from an EMBL/GenBank/DDBJ whole genome shotgun (WGS) entry which is preliminary data.</text>
</comment>
<sequence length="101" mass="11904">MRPNAFSHSSNETFFIDHAALDREVELDKQIEEQRQESRRHMQLKLRIADKRRAELETHKHPSACEKLVQHLCLLDKTVVYSNGTELFTLNKDFSRNLVTL</sequence>
<evidence type="ECO:0000313" key="1">
    <source>
        <dbReference type="EMBL" id="KAA8713070.1"/>
    </source>
</evidence>
<reference evidence="1 2" key="1">
    <citation type="submission" date="2019-09" db="EMBL/GenBank/DDBJ databases">
        <title>Draft genome sequence of various Type strains from the CCUG.</title>
        <authorList>
            <person name="Pineiro-Iglesias B."/>
            <person name="Tunovic T."/>
            <person name="Unosson C."/>
            <person name="Inganas E."/>
            <person name="Ohlen M."/>
            <person name="Cardew S."/>
            <person name="Jensie-Markopoulos S."/>
            <person name="Salva-Serra F."/>
            <person name="Jaen-Luchoro D."/>
            <person name="Karlsson R."/>
            <person name="Svensson-Stadler L."/>
            <person name="Chun J."/>
            <person name="Moore E."/>
        </authorList>
    </citation>
    <scope>NUCLEOTIDE SEQUENCE [LARGE SCALE GENOMIC DNA]</scope>
    <source>
        <strain evidence="1 2">CCUG 53682T</strain>
    </source>
</reference>
<protein>
    <submittedName>
        <fullName evidence="1">Uncharacterized protein</fullName>
    </submittedName>
</protein>
<dbReference type="Proteomes" id="UP000322181">
    <property type="component" value="Unassembled WGS sequence"/>
</dbReference>
<gene>
    <name evidence="1" type="ORF">F4V73_18320</name>
</gene>
<organism evidence="1 2">
    <name type="scientific">Morganella psychrotolerans</name>
    <dbReference type="NCBI Taxonomy" id="368603"/>
    <lineage>
        <taxon>Bacteria</taxon>
        <taxon>Pseudomonadati</taxon>
        <taxon>Pseudomonadota</taxon>
        <taxon>Gammaproteobacteria</taxon>
        <taxon>Enterobacterales</taxon>
        <taxon>Morganellaceae</taxon>
        <taxon>Morganella</taxon>
    </lineage>
</organism>
<dbReference type="EMBL" id="VXKB01000008">
    <property type="protein sequence ID" value="KAA8713070.1"/>
    <property type="molecule type" value="Genomic_DNA"/>
</dbReference>